<dbReference type="EMBL" id="JAAGMQ010000100">
    <property type="protein sequence ID" value="NEC32224.1"/>
    <property type="molecule type" value="Genomic_DNA"/>
</dbReference>
<gene>
    <name evidence="1" type="ORF">G3I66_03365</name>
    <name evidence="2" type="ORF">G3I66_44435</name>
</gene>
<evidence type="ECO:0000313" key="1">
    <source>
        <dbReference type="EMBL" id="NEC32224.1"/>
    </source>
</evidence>
<accession>A0A6G3T6I5</accession>
<sequence>MSGSGMSPEALKRLRNLAAFWNPRMQAATDDADLARICFDRAKAAAKRAQKNGQPDAMHKLAEELARWAADLERADATRKDRHAA</sequence>
<comment type="caution">
    <text evidence="1">The sequence shown here is derived from an EMBL/GenBank/DDBJ whole genome shotgun (WGS) entry which is preliminary data.</text>
</comment>
<protein>
    <submittedName>
        <fullName evidence="1">Uncharacterized protein</fullName>
    </submittedName>
</protein>
<reference evidence="1 3" key="1">
    <citation type="submission" date="2020-01" db="EMBL/GenBank/DDBJ databases">
        <title>Insect and environment-associated Actinomycetes.</title>
        <authorList>
            <person name="Currrie C."/>
            <person name="Chevrette M."/>
            <person name="Carlson C."/>
            <person name="Stubbendieck R."/>
            <person name="Wendt-Pienkowski E."/>
        </authorList>
    </citation>
    <scope>NUCLEOTIDE SEQUENCE [LARGE SCALE GENOMIC DNA]</scope>
    <source>
        <strain evidence="1 3">SID7739</strain>
    </source>
</reference>
<dbReference type="EMBL" id="JAAGMQ010001316">
    <property type="protein sequence ID" value="NEC40130.1"/>
    <property type="molecule type" value="Genomic_DNA"/>
</dbReference>
<name>A0A6G3T6I5_9ACTN</name>
<dbReference type="RefSeq" id="WP_164270770.1">
    <property type="nucleotide sequence ID" value="NZ_JAAGMQ010000100.1"/>
</dbReference>
<dbReference type="Proteomes" id="UP000475666">
    <property type="component" value="Unassembled WGS sequence"/>
</dbReference>
<proteinExistence type="predicted"/>
<dbReference type="AlphaFoldDB" id="A0A6G3T6I5"/>
<organism evidence="1 3">
    <name type="scientific">Streptomyces rubrogriseus</name>
    <dbReference type="NCBI Taxonomy" id="194673"/>
    <lineage>
        <taxon>Bacteria</taxon>
        <taxon>Bacillati</taxon>
        <taxon>Actinomycetota</taxon>
        <taxon>Actinomycetes</taxon>
        <taxon>Kitasatosporales</taxon>
        <taxon>Streptomycetaceae</taxon>
        <taxon>Streptomyces</taxon>
        <taxon>Streptomyces violaceoruber group</taxon>
    </lineage>
</organism>
<evidence type="ECO:0000313" key="3">
    <source>
        <dbReference type="Proteomes" id="UP000475666"/>
    </source>
</evidence>
<evidence type="ECO:0000313" key="2">
    <source>
        <dbReference type="EMBL" id="NEC40130.1"/>
    </source>
</evidence>